<evidence type="ECO:0000313" key="2">
    <source>
        <dbReference type="EMBL" id="GAF86017.1"/>
    </source>
</evidence>
<name>X0TCX3_9ZZZZ</name>
<protein>
    <recommendedName>
        <fullName evidence="1">SAP domain-containing protein</fullName>
    </recommendedName>
</protein>
<gene>
    <name evidence="2" type="ORF">S01H1_30603</name>
</gene>
<feature type="domain" description="SAP" evidence="1">
    <location>
        <begin position="1"/>
        <end position="28"/>
    </location>
</feature>
<accession>X0TCX3</accession>
<dbReference type="InterPro" id="IPR036361">
    <property type="entry name" value="SAP_dom_sf"/>
</dbReference>
<reference evidence="2" key="1">
    <citation type="journal article" date="2014" name="Front. Microbiol.">
        <title>High frequency of phylogenetically diverse reductive dehalogenase-homologous genes in deep subseafloor sedimentary metagenomes.</title>
        <authorList>
            <person name="Kawai M."/>
            <person name="Futagami T."/>
            <person name="Toyoda A."/>
            <person name="Takaki Y."/>
            <person name="Nishi S."/>
            <person name="Hori S."/>
            <person name="Arai W."/>
            <person name="Tsubouchi T."/>
            <person name="Morono Y."/>
            <person name="Uchiyama I."/>
            <person name="Ito T."/>
            <person name="Fujiyama A."/>
            <person name="Inagaki F."/>
            <person name="Takami H."/>
        </authorList>
    </citation>
    <scope>NUCLEOTIDE SEQUENCE</scope>
    <source>
        <strain evidence="2">Expedition CK06-06</strain>
    </source>
</reference>
<proteinExistence type="predicted"/>
<sequence length="29" mass="3019">ALKERLKAAGLPVSGKKAELVERLLTAGV</sequence>
<feature type="non-terminal residue" evidence="2">
    <location>
        <position position="1"/>
    </location>
</feature>
<dbReference type="PROSITE" id="PS50800">
    <property type="entry name" value="SAP"/>
    <property type="match status" value="1"/>
</dbReference>
<comment type="caution">
    <text evidence="2">The sequence shown here is derived from an EMBL/GenBank/DDBJ whole genome shotgun (WGS) entry which is preliminary data.</text>
</comment>
<dbReference type="Gene3D" id="1.10.720.30">
    <property type="entry name" value="SAP domain"/>
    <property type="match status" value="1"/>
</dbReference>
<evidence type="ECO:0000259" key="1">
    <source>
        <dbReference type="PROSITE" id="PS50800"/>
    </source>
</evidence>
<organism evidence="2">
    <name type="scientific">marine sediment metagenome</name>
    <dbReference type="NCBI Taxonomy" id="412755"/>
    <lineage>
        <taxon>unclassified sequences</taxon>
        <taxon>metagenomes</taxon>
        <taxon>ecological metagenomes</taxon>
    </lineage>
</organism>
<dbReference type="InterPro" id="IPR003034">
    <property type="entry name" value="SAP_dom"/>
</dbReference>
<dbReference type="SUPFAM" id="SSF68906">
    <property type="entry name" value="SAP domain"/>
    <property type="match status" value="1"/>
</dbReference>
<dbReference type="Pfam" id="PF02037">
    <property type="entry name" value="SAP"/>
    <property type="match status" value="1"/>
</dbReference>
<dbReference type="AlphaFoldDB" id="X0TCX3"/>
<dbReference type="EMBL" id="BARS01018841">
    <property type="protein sequence ID" value="GAF86017.1"/>
    <property type="molecule type" value="Genomic_DNA"/>
</dbReference>